<dbReference type="InterPro" id="IPR006396">
    <property type="entry name" value="Glu_mut_E"/>
</dbReference>
<organism evidence="5 6">
    <name type="scientific">Microbispora oryzae</name>
    <dbReference type="NCBI Taxonomy" id="2806554"/>
    <lineage>
        <taxon>Bacteria</taxon>
        <taxon>Bacillati</taxon>
        <taxon>Actinomycetota</taxon>
        <taxon>Actinomycetes</taxon>
        <taxon>Streptosporangiales</taxon>
        <taxon>Streptosporangiaceae</taxon>
        <taxon>Microbispora</taxon>
    </lineage>
</organism>
<evidence type="ECO:0000256" key="3">
    <source>
        <dbReference type="ARBA" id="ARBA00023285"/>
    </source>
</evidence>
<dbReference type="InterPro" id="IPR016176">
    <property type="entry name" value="Cbl-dep_enz_cat"/>
</dbReference>
<dbReference type="GO" id="GO:0031419">
    <property type="term" value="F:cobalamin binding"/>
    <property type="evidence" value="ECO:0007669"/>
    <property type="project" value="UniProtKB-KW"/>
</dbReference>
<evidence type="ECO:0000256" key="2">
    <source>
        <dbReference type="ARBA" id="ARBA00023235"/>
    </source>
</evidence>
<dbReference type="AlphaFoldDB" id="A0A940WMD2"/>
<dbReference type="SUPFAM" id="SSF51905">
    <property type="entry name" value="FAD/NAD(P)-binding domain"/>
    <property type="match status" value="1"/>
</dbReference>
<dbReference type="RefSeq" id="WP_210154509.1">
    <property type="nucleotide sequence ID" value="NZ_JAFCNB010000002.1"/>
</dbReference>
<keyword evidence="2" id="KW-0413">Isomerase</keyword>
<keyword evidence="6" id="KW-1185">Reference proteome</keyword>
<dbReference type="Pfam" id="PF06368">
    <property type="entry name" value="Met_asp_mut_E"/>
    <property type="match status" value="1"/>
</dbReference>
<dbReference type="EMBL" id="JAFCNB010000002">
    <property type="protein sequence ID" value="MBP2703224.1"/>
    <property type="molecule type" value="Genomic_DNA"/>
</dbReference>
<dbReference type="SUPFAM" id="SSF51703">
    <property type="entry name" value="Cobalamin (vitamin B12)-dependent enzymes"/>
    <property type="match status" value="1"/>
</dbReference>
<sequence>MSGTPDLQEHVRRAKEAGKLVVQPRMGFAAPEEMALGLRAVARARATTIGTITLDSYTRVGDHVGARRALGAGHPLNGYPIVAHGAHLTEAVAAYAVDDRTPGAEPIPVQVRHGSANPRAIFRTAIMAGLTASEGGPVSYCLPYGRTPLAESVRNWDAAVVELADGAGERGARAHLETFGGCMLGQLCPPSLLIALSVLEGLFFAQRGIPTVSLSYAQQTNPVQDVEALAALRLLAGEVLPSHVDWHVVLYTYMGVFPRTAGGAGRLLDASAELAVRGGAERLIVKTAVEADRIPTVPENIAALERAARVADLATRTVSAVPWAADADCSELLDEARALVAAVADGGDVGKALVRAFAAGVLDVPFCLHRDNLGLTRTRIDDDGRLRWAHTGRLPLPAPARSDGRIGAHRLLSMLRFTADGHDRAALRERTPRALPADRPYRVAVVGSGPRGLAVLERLAARLIADPPDGPVEIHLYDPVEVGCGRIWRTDQPPWFLMNTVAGEVTMFSGPPDGGPARPGAGPSLAQWWQETDPACPGPNGYAPRPLYGRYLRFLLDTVERSLPPRVTLVRRRTEVVDLVPDQGGYLLRAADGESLRADRVVLVTGHPRPSLDSAQQRLADFAADRPELLYIRGDSASDMPLDRVPAGAKVGVLGLGLSFYDVMVALTIGRGGRFEEDGGALRYLPSGAEPVIVAGSRSGVPIPARGRNQKPSRYAYRPRVFTADRVRALRRAGRIDFRAEVLPLLTAEMELVYYATEIRGRFGEDVAERFAAEAAADPASIESLAAHFGVADLPRLDLDALSRPFAGRGFAGREEFTAALLDLIDDDLRHAEQGNVDGPVKAACDVLRDTRGVLRLAVDYAGLTPGSHRGDFLSWFTPLASFLAAGPPLLRLRQTRALIESGVLVVVGPSVTFDADPASGRFTAVSPQVEGARIELDAMIDARIPAPHLDRDLAPLPSRLREAGLWTGYVNTHGDERFETGGVAVTGAPFHPVRRDGRPETGLHVLGIPTEHTRWFTQVGSGRPGSWGEFVRDADAIAAGLMSGLPATDRADRADKAERAGELL</sequence>
<dbReference type="GO" id="GO:0050097">
    <property type="term" value="F:methylaspartate mutase activity"/>
    <property type="evidence" value="ECO:0007669"/>
    <property type="project" value="InterPro"/>
</dbReference>
<accession>A0A940WMD2</accession>
<dbReference type="InterPro" id="IPR052189">
    <property type="entry name" value="L-asp_N-monooxygenase_NS-form"/>
</dbReference>
<protein>
    <submittedName>
        <fullName evidence="5">FAD/NAD(P)-binding protein</fullName>
    </submittedName>
</protein>
<keyword evidence="1" id="KW-0846">Cobalamin</keyword>
<gene>
    <name evidence="5" type="ORF">JOL79_05340</name>
</gene>
<proteinExistence type="predicted"/>
<dbReference type="InterPro" id="IPR036188">
    <property type="entry name" value="FAD/NAD-bd_sf"/>
</dbReference>
<dbReference type="Proteomes" id="UP000674234">
    <property type="component" value="Unassembled WGS sequence"/>
</dbReference>
<dbReference type="PANTHER" id="PTHR40254">
    <property type="entry name" value="BLR0577 PROTEIN"/>
    <property type="match status" value="1"/>
</dbReference>
<reference evidence="5" key="1">
    <citation type="submission" date="2021-02" db="EMBL/GenBank/DDBJ databases">
        <title>Draft genome sequence of Microbispora sp. RL4-1S isolated from rice leaves in Thailand.</title>
        <authorList>
            <person name="Muangham S."/>
            <person name="Duangmal K."/>
        </authorList>
    </citation>
    <scope>NUCLEOTIDE SEQUENCE</scope>
    <source>
        <strain evidence="5">RL4-1S</strain>
    </source>
</reference>
<dbReference type="GO" id="GO:0019670">
    <property type="term" value="P:anaerobic L-glutamate catabolic process"/>
    <property type="evidence" value="ECO:0007669"/>
    <property type="project" value="InterPro"/>
</dbReference>
<dbReference type="Pfam" id="PF13454">
    <property type="entry name" value="NAD_binding_9"/>
    <property type="match status" value="1"/>
</dbReference>
<evidence type="ECO:0000313" key="5">
    <source>
        <dbReference type="EMBL" id="MBP2703224.1"/>
    </source>
</evidence>
<dbReference type="InterPro" id="IPR038732">
    <property type="entry name" value="HpyO/CreE_NAD-binding"/>
</dbReference>
<name>A0A940WMD2_9ACTN</name>
<feature type="domain" description="FAD-dependent urate hydroxylase HpyO/Asp monooxygenase CreE-like FAD/NAD(P)-binding" evidence="4">
    <location>
        <begin position="444"/>
        <end position="607"/>
    </location>
</feature>
<evidence type="ECO:0000259" key="4">
    <source>
        <dbReference type="Pfam" id="PF13454"/>
    </source>
</evidence>
<dbReference type="Gene3D" id="3.20.20.240">
    <property type="entry name" value="Methylmalonyl-CoA mutase"/>
    <property type="match status" value="1"/>
</dbReference>
<dbReference type="PANTHER" id="PTHR40254:SF1">
    <property type="entry name" value="BLR0577 PROTEIN"/>
    <property type="match status" value="1"/>
</dbReference>
<keyword evidence="3" id="KW-0170">Cobalt</keyword>
<comment type="caution">
    <text evidence="5">The sequence shown here is derived from an EMBL/GenBank/DDBJ whole genome shotgun (WGS) entry which is preliminary data.</text>
</comment>
<evidence type="ECO:0000313" key="6">
    <source>
        <dbReference type="Proteomes" id="UP000674234"/>
    </source>
</evidence>
<evidence type="ECO:0000256" key="1">
    <source>
        <dbReference type="ARBA" id="ARBA00022628"/>
    </source>
</evidence>